<comment type="caution">
    <text evidence="1">The sequence shown here is derived from an EMBL/GenBank/DDBJ whole genome shotgun (WGS) entry which is preliminary data.</text>
</comment>
<dbReference type="Proteomes" id="UP001454036">
    <property type="component" value="Unassembled WGS sequence"/>
</dbReference>
<dbReference type="AlphaFoldDB" id="A0AAV3RF51"/>
<reference evidence="1 2" key="1">
    <citation type="submission" date="2024-01" db="EMBL/GenBank/DDBJ databases">
        <title>The complete chloroplast genome sequence of Lithospermum erythrorhizon: insights into the phylogenetic relationship among Boraginaceae species and the maternal lineages of purple gromwells.</title>
        <authorList>
            <person name="Okada T."/>
            <person name="Watanabe K."/>
        </authorList>
    </citation>
    <scope>NUCLEOTIDE SEQUENCE [LARGE SCALE GENOMIC DNA]</scope>
</reference>
<dbReference type="PANTHER" id="PTHR31973">
    <property type="entry name" value="POLYPROTEIN, PUTATIVE-RELATED"/>
    <property type="match status" value="1"/>
</dbReference>
<evidence type="ECO:0000313" key="2">
    <source>
        <dbReference type="Proteomes" id="UP001454036"/>
    </source>
</evidence>
<name>A0AAV3RF51_LITER</name>
<organism evidence="1 2">
    <name type="scientific">Lithospermum erythrorhizon</name>
    <name type="common">Purple gromwell</name>
    <name type="synonym">Lithospermum officinale var. erythrorhizon</name>
    <dbReference type="NCBI Taxonomy" id="34254"/>
    <lineage>
        <taxon>Eukaryota</taxon>
        <taxon>Viridiplantae</taxon>
        <taxon>Streptophyta</taxon>
        <taxon>Embryophyta</taxon>
        <taxon>Tracheophyta</taxon>
        <taxon>Spermatophyta</taxon>
        <taxon>Magnoliopsida</taxon>
        <taxon>eudicotyledons</taxon>
        <taxon>Gunneridae</taxon>
        <taxon>Pentapetalae</taxon>
        <taxon>asterids</taxon>
        <taxon>lamiids</taxon>
        <taxon>Boraginales</taxon>
        <taxon>Boraginaceae</taxon>
        <taxon>Boraginoideae</taxon>
        <taxon>Lithospermeae</taxon>
        <taxon>Lithospermum</taxon>
    </lineage>
</organism>
<dbReference type="EMBL" id="BAABME010026847">
    <property type="protein sequence ID" value="GAA0174638.1"/>
    <property type="molecule type" value="Genomic_DNA"/>
</dbReference>
<accession>A0AAV3RF51</accession>
<evidence type="ECO:0000313" key="1">
    <source>
        <dbReference type="EMBL" id="GAA0174638.1"/>
    </source>
</evidence>
<dbReference type="PANTHER" id="PTHR31973:SF187">
    <property type="entry name" value="MUTATOR TRANSPOSASE MUDRA PROTEIN"/>
    <property type="match status" value="1"/>
</dbReference>
<protein>
    <submittedName>
        <fullName evidence="1">Uncharacterized protein</fullName>
    </submittedName>
</protein>
<keyword evidence="2" id="KW-1185">Reference proteome</keyword>
<sequence>MVGTHTCGTSMKIPTITVKWLAKKYVNKVRRQPKISLKAFIGDIYDDLKVEIDIVPGSTAIIKQEEQKFQRIYVCPAPLKRAFLDGCRLFLCLDGCFLKGVFKGQILAIVGLDADNRIYPIAWVVIEVENTDS</sequence>
<gene>
    <name evidence="1" type="ORF">LIER_41760</name>
</gene>
<proteinExistence type="predicted"/>